<evidence type="ECO:0000313" key="2">
    <source>
        <dbReference type="Proteomes" id="UP000187172"/>
    </source>
</evidence>
<evidence type="ECO:0008006" key="3">
    <source>
        <dbReference type="Google" id="ProtNLM"/>
    </source>
</evidence>
<dbReference type="AlphaFoldDB" id="A0A1R1ESA6"/>
<name>A0A1R1ESA6_9BACL</name>
<proteinExistence type="predicted"/>
<evidence type="ECO:0000313" key="1">
    <source>
        <dbReference type="EMBL" id="OMF54695.1"/>
    </source>
</evidence>
<dbReference type="EMBL" id="MRTP01000003">
    <property type="protein sequence ID" value="OMF54695.1"/>
    <property type="molecule type" value="Genomic_DNA"/>
</dbReference>
<dbReference type="Proteomes" id="UP000187172">
    <property type="component" value="Unassembled WGS sequence"/>
</dbReference>
<comment type="caution">
    <text evidence="1">The sequence shown here is derived from an EMBL/GenBank/DDBJ whole genome shotgun (WGS) entry which is preliminary data.</text>
</comment>
<keyword evidence="2" id="KW-1185">Reference proteome</keyword>
<protein>
    <recommendedName>
        <fullName evidence="3">DUF551 domain-containing protein</fullName>
    </recommendedName>
</protein>
<accession>A0A1R1ESA6</accession>
<sequence>MINWITFDPENPPEDGIYFASNGEWVEKCEYRKANGFWTKGEYGVDVTHYAEINLPGDAP</sequence>
<organism evidence="1 2">
    <name type="scientific">Paenibacillus rhizosphaerae</name>
    <dbReference type="NCBI Taxonomy" id="297318"/>
    <lineage>
        <taxon>Bacteria</taxon>
        <taxon>Bacillati</taxon>
        <taxon>Bacillota</taxon>
        <taxon>Bacilli</taxon>
        <taxon>Bacillales</taxon>
        <taxon>Paenibacillaceae</taxon>
        <taxon>Paenibacillus</taxon>
    </lineage>
</organism>
<dbReference type="RefSeq" id="WP_076170595.1">
    <property type="nucleotide sequence ID" value="NZ_MRTP01000003.1"/>
</dbReference>
<gene>
    <name evidence="1" type="ORF">BK138_16185</name>
</gene>
<reference evidence="1 2" key="1">
    <citation type="submission" date="2016-11" db="EMBL/GenBank/DDBJ databases">
        <title>Paenibacillus species isolates.</title>
        <authorList>
            <person name="Beno S.M."/>
        </authorList>
    </citation>
    <scope>NUCLEOTIDE SEQUENCE [LARGE SCALE GENOMIC DNA]</scope>
    <source>
        <strain evidence="1 2">FSL R5-0378</strain>
    </source>
</reference>
<dbReference type="STRING" id="297318.BK138_16185"/>